<dbReference type="CDD" id="cd15848">
    <property type="entry name" value="SNARE_syntaxin1-like"/>
    <property type="match status" value="1"/>
</dbReference>
<feature type="region of interest" description="Disordered" evidence="2">
    <location>
        <begin position="21"/>
        <end position="41"/>
    </location>
</feature>
<evidence type="ECO:0000313" key="5">
    <source>
        <dbReference type="Proteomes" id="UP000006671"/>
    </source>
</evidence>
<dbReference type="GeneID" id="8864034"/>
<dbReference type="InParanoid" id="D2UX84"/>
<dbReference type="GO" id="GO:0048278">
    <property type="term" value="P:vesicle docking"/>
    <property type="evidence" value="ECO:0007669"/>
    <property type="project" value="TreeGrafter"/>
</dbReference>
<evidence type="ECO:0000256" key="2">
    <source>
        <dbReference type="SAM" id="MobiDB-lite"/>
    </source>
</evidence>
<dbReference type="GO" id="GO:0031201">
    <property type="term" value="C:SNARE complex"/>
    <property type="evidence" value="ECO:0007669"/>
    <property type="project" value="TreeGrafter"/>
</dbReference>
<proteinExistence type="inferred from homology"/>
<feature type="compositionally biased region" description="Low complexity" evidence="2">
    <location>
        <begin position="228"/>
        <end position="243"/>
    </location>
</feature>
<feature type="compositionally biased region" description="Polar residues" evidence="2">
    <location>
        <begin position="85"/>
        <end position="102"/>
    </location>
</feature>
<feature type="domain" description="T-SNARE coiled-coil homology" evidence="3">
    <location>
        <begin position="279"/>
        <end position="341"/>
    </location>
</feature>
<evidence type="ECO:0000256" key="1">
    <source>
        <dbReference type="ARBA" id="ARBA00009063"/>
    </source>
</evidence>
<organism evidence="5">
    <name type="scientific">Naegleria gruberi</name>
    <name type="common">Amoeba</name>
    <dbReference type="NCBI Taxonomy" id="5762"/>
    <lineage>
        <taxon>Eukaryota</taxon>
        <taxon>Discoba</taxon>
        <taxon>Heterolobosea</taxon>
        <taxon>Tetramitia</taxon>
        <taxon>Eutetramitia</taxon>
        <taxon>Vahlkampfiidae</taxon>
        <taxon>Naegleria</taxon>
    </lineage>
</organism>
<dbReference type="Gene3D" id="1.20.58.70">
    <property type="match status" value="1"/>
</dbReference>
<dbReference type="GO" id="GO:0012505">
    <property type="term" value="C:endomembrane system"/>
    <property type="evidence" value="ECO:0007669"/>
    <property type="project" value="TreeGrafter"/>
</dbReference>
<dbReference type="VEuPathDB" id="AmoebaDB:NAEGRDRAFT_77849"/>
<dbReference type="EMBL" id="GG738845">
    <property type="protein sequence ID" value="EFC50584.1"/>
    <property type="molecule type" value="Genomic_DNA"/>
</dbReference>
<dbReference type="KEGG" id="ngr:NAEGRDRAFT_77849"/>
<dbReference type="GO" id="GO:0000149">
    <property type="term" value="F:SNARE binding"/>
    <property type="evidence" value="ECO:0007669"/>
    <property type="project" value="TreeGrafter"/>
</dbReference>
<evidence type="ECO:0000313" key="4">
    <source>
        <dbReference type="EMBL" id="EFC50584.1"/>
    </source>
</evidence>
<dbReference type="InterPro" id="IPR010989">
    <property type="entry name" value="SNARE"/>
</dbReference>
<accession>D2UX84</accession>
<dbReference type="GO" id="GO:0006906">
    <property type="term" value="P:vesicle fusion"/>
    <property type="evidence" value="ECO:0007669"/>
    <property type="project" value="TreeGrafter"/>
</dbReference>
<dbReference type="SMART" id="SM00397">
    <property type="entry name" value="t_SNARE"/>
    <property type="match status" value="1"/>
</dbReference>
<dbReference type="OrthoDB" id="10255013at2759"/>
<dbReference type="PROSITE" id="PS50192">
    <property type="entry name" value="T_SNARE"/>
    <property type="match status" value="1"/>
</dbReference>
<dbReference type="PANTHER" id="PTHR19957">
    <property type="entry name" value="SYNTAXIN"/>
    <property type="match status" value="1"/>
</dbReference>
<feature type="region of interest" description="Disordered" evidence="2">
    <location>
        <begin position="217"/>
        <end position="253"/>
    </location>
</feature>
<dbReference type="OMA" id="YELHQCF"/>
<comment type="similarity">
    <text evidence="1">Belongs to the syntaxin family.</text>
</comment>
<gene>
    <name evidence="4" type="ORF">NAEGRDRAFT_77849</name>
</gene>
<dbReference type="InterPro" id="IPR045242">
    <property type="entry name" value="Syntaxin"/>
</dbReference>
<keyword evidence="5" id="KW-1185">Reference proteome</keyword>
<name>D2UX84_NAEGR</name>
<dbReference type="RefSeq" id="XP_002683328.1">
    <property type="nucleotide sequence ID" value="XM_002683282.1"/>
</dbReference>
<dbReference type="GO" id="GO:0006886">
    <property type="term" value="P:intracellular protein transport"/>
    <property type="evidence" value="ECO:0007669"/>
    <property type="project" value="TreeGrafter"/>
</dbReference>
<dbReference type="GO" id="GO:0005484">
    <property type="term" value="F:SNAP receptor activity"/>
    <property type="evidence" value="ECO:0007669"/>
    <property type="project" value="TreeGrafter"/>
</dbReference>
<feature type="region of interest" description="Disordered" evidence="2">
    <location>
        <begin position="85"/>
        <end position="104"/>
    </location>
</feature>
<reference evidence="4 5" key="1">
    <citation type="journal article" date="2010" name="Cell">
        <title>The genome of Naegleria gruberi illuminates early eukaryotic versatility.</title>
        <authorList>
            <person name="Fritz-Laylin L.K."/>
            <person name="Prochnik S.E."/>
            <person name="Ginger M.L."/>
            <person name="Dacks J.B."/>
            <person name="Carpenter M.L."/>
            <person name="Field M.C."/>
            <person name="Kuo A."/>
            <person name="Paredez A."/>
            <person name="Chapman J."/>
            <person name="Pham J."/>
            <person name="Shu S."/>
            <person name="Neupane R."/>
            <person name="Cipriano M."/>
            <person name="Mancuso J."/>
            <person name="Tu H."/>
            <person name="Salamov A."/>
            <person name="Lindquist E."/>
            <person name="Shapiro H."/>
            <person name="Lucas S."/>
            <person name="Grigoriev I.V."/>
            <person name="Cande W.Z."/>
            <person name="Fulton C."/>
            <person name="Rokhsar D.S."/>
            <person name="Dawson S.C."/>
        </authorList>
    </citation>
    <scope>NUCLEOTIDE SEQUENCE [LARGE SCALE GENOMIC DNA]</scope>
    <source>
        <strain evidence="4 5">NEG-M</strain>
    </source>
</reference>
<evidence type="ECO:0000259" key="3">
    <source>
        <dbReference type="PROSITE" id="PS50192"/>
    </source>
</evidence>
<dbReference type="SUPFAM" id="SSF47661">
    <property type="entry name" value="t-snare proteins"/>
    <property type="match status" value="1"/>
</dbReference>
<protein>
    <submittedName>
        <fullName evidence="4">Syntaxin</fullName>
    </submittedName>
</protein>
<dbReference type="AlphaFoldDB" id="D2UX84"/>
<dbReference type="InterPro" id="IPR000727">
    <property type="entry name" value="T_SNARE_dom"/>
</dbReference>
<sequence length="365" mass="40575">MSGWWGVGAQSSIDSAVSLSNQQKKQNITSPNGIRGSKSNLQSGDVEINELKINSIEDLSTFIQQFAASIHNMERNVKHLLRNYESSNGKNGKSALDTLNNNKDSERLRSKIKVSKDKIQKSRDAIQKGLLRFSKKKMESSSGYDLGSDTDSVAGGLDSSIGGVSSAQKVQFNKLQSQFKELCKQYEKCIQDYRDSEKSMKRSQLFKYGDDDLDAMFSNKNGDKSSAKNGSSNRTKSSSASRNNGDEEEDDDLGQQAQALEQNKFVLSSADQGTLDVEKQIALETNRELKDLETNYYELHQCFVDLNEMVKEQGEGIEVIQQNVQLANEYVEQGVENIKVAKSFTGMGLLQNIFSPGNIIKNLIK</sequence>
<dbReference type="Proteomes" id="UP000006671">
    <property type="component" value="Unassembled WGS sequence"/>
</dbReference>